<accession>A0ABP0EMH7</accession>
<name>A0ABP0EMH7_9LACO</name>
<dbReference type="EMBL" id="CAWVOH010000001">
    <property type="protein sequence ID" value="CAK8053503.1"/>
    <property type="molecule type" value="Genomic_DNA"/>
</dbReference>
<dbReference type="PANTHER" id="PTHR30258">
    <property type="entry name" value="TYPE II SECRETION SYSTEM PROTEIN GSPE-RELATED"/>
    <property type="match status" value="1"/>
</dbReference>
<dbReference type="Pfam" id="PF00437">
    <property type="entry name" value="T2SSE"/>
    <property type="match status" value="1"/>
</dbReference>
<gene>
    <name evidence="5" type="ORF">R54876_GBNLAHCA_00058</name>
</gene>
<evidence type="ECO:0000256" key="2">
    <source>
        <dbReference type="ARBA" id="ARBA00022741"/>
    </source>
</evidence>
<evidence type="ECO:0000313" key="6">
    <source>
        <dbReference type="Proteomes" id="UP001314241"/>
    </source>
</evidence>
<protein>
    <submittedName>
        <fullName evidence="5">Type II secretory pathway ATPase GspE/PulE or T4P pilus assembly pathway ATPase PilB (PulE)</fullName>
    </submittedName>
</protein>
<dbReference type="SUPFAM" id="SSF52540">
    <property type="entry name" value="P-loop containing nucleoside triphosphate hydrolases"/>
    <property type="match status" value="1"/>
</dbReference>
<keyword evidence="2" id="KW-0547">Nucleotide-binding</keyword>
<sequence>MQIEELLLSAHKRSSSDIYILPDGQGYRLGMQVQGALAEFKHLSQEEALPLIAAIKYRSQLNISEKRRPQLGRFDFQHGWVRVSTVGDFLERETVVLRLIQKRQTSIAWLNTGQYAYLQQEMPSAGLFLLTGPTGSGKTTTIYQLLRELDNRVVLTIEDPVEIHEPTFVQL</sequence>
<dbReference type="Proteomes" id="UP001314241">
    <property type="component" value="Unassembled WGS sequence"/>
</dbReference>
<dbReference type="Gene3D" id="3.40.50.300">
    <property type="entry name" value="P-loop containing nucleotide triphosphate hydrolases"/>
    <property type="match status" value="1"/>
</dbReference>
<evidence type="ECO:0000259" key="4">
    <source>
        <dbReference type="Pfam" id="PF00437"/>
    </source>
</evidence>
<comment type="similarity">
    <text evidence="1">Belongs to the GSP E family.</text>
</comment>
<evidence type="ECO:0000313" key="5">
    <source>
        <dbReference type="EMBL" id="CAK8053503.1"/>
    </source>
</evidence>
<evidence type="ECO:0000256" key="1">
    <source>
        <dbReference type="ARBA" id="ARBA00006611"/>
    </source>
</evidence>
<dbReference type="Gene3D" id="3.30.450.90">
    <property type="match status" value="1"/>
</dbReference>
<dbReference type="PANTHER" id="PTHR30258:SF2">
    <property type="entry name" value="COMG OPERON PROTEIN 1"/>
    <property type="match status" value="1"/>
</dbReference>
<reference evidence="5 6" key="1">
    <citation type="submission" date="2024-01" db="EMBL/GenBank/DDBJ databases">
        <authorList>
            <person name="Botero Cardona J."/>
        </authorList>
    </citation>
    <scope>NUCLEOTIDE SEQUENCE [LARGE SCALE GENOMIC DNA]</scope>
    <source>
        <strain evidence="5 6">LMG 33000</strain>
    </source>
</reference>
<organism evidence="5 6">
    <name type="scientific">Eupransor demetentiae</name>
    <dbReference type="NCBI Taxonomy" id="3109584"/>
    <lineage>
        <taxon>Bacteria</taxon>
        <taxon>Bacillati</taxon>
        <taxon>Bacillota</taxon>
        <taxon>Bacilli</taxon>
        <taxon>Lactobacillales</taxon>
        <taxon>Lactobacillaceae</taxon>
        <taxon>Eupransor</taxon>
    </lineage>
</organism>
<dbReference type="InterPro" id="IPR027417">
    <property type="entry name" value="P-loop_NTPase"/>
</dbReference>
<comment type="caution">
    <text evidence="5">The sequence shown here is derived from an EMBL/GenBank/DDBJ whole genome shotgun (WGS) entry which is preliminary data.</text>
</comment>
<proteinExistence type="inferred from homology"/>
<dbReference type="InterPro" id="IPR001482">
    <property type="entry name" value="T2SS/T4SS_dom"/>
</dbReference>
<keyword evidence="3" id="KW-0067">ATP-binding</keyword>
<evidence type="ECO:0000256" key="3">
    <source>
        <dbReference type="ARBA" id="ARBA00022840"/>
    </source>
</evidence>
<feature type="domain" description="Bacterial type II secretion system protein E" evidence="4">
    <location>
        <begin position="3"/>
        <end position="167"/>
    </location>
</feature>
<keyword evidence="6" id="KW-1185">Reference proteome</keyword>